<proteinExistence type="predicted"/>
<dbReference type="EMBL" id="CP058999">
    <property type="protein sequence ID" value="QLJ53531.1"/>
    <property type="molecule type" value="Genomic_DNA"/>
</dbReference>
<geneLocation type="plasmid" evidence="3">
    <name>psv326-1</name>
</geneLocation>
<keyword evidence="1" id="KW-0472">Membrane</keyword>
<reference evidence="3" key="1">
    <citation type="submission" date="2020-07" db="EMBL/GenBank/DDBJ databases">
        <title>Metabolic diversity and evolutionary history of the archaeal phylum ###Micrarchaeota### uncovered from a freshwater lake metagenome.</title>
        <authorList>
            <person name="Kadnikov V.V."/>
            <person name="Savvichev A.S."/>
            <person name="Mardanov A.V."/>
            <person name="Beletsky A.V."/>
            <person name="Chupakov A.V."/>
            <person name="Kokryatskaya N.M."/>
            <person name="Pimenov N.V."/>
            <person name="Ravin N.V."/>
        </authorList>
    </citation>
    <scope>NUCLEOTIDE SEQUENCE [LARGE SCALE GENOMIC DNA]</scope>
    <source>
        <plasmid evidence="3">psv326-1</plasmid>
    </source>
</reference>
<evidence type="ECO:0000256" key="1">
    <source>
        <dbReference type="SAM" id="Phobius"/>
    </source>
</evidence>
<dbReference type="KEGG" id="flt:Sv326_1356"/>
<protein>
    <submittedName>
        <fullName evidence="2">Uncharacterized protein</fullName>
    </submittedName>
</protein>
<gene>
    <name evidence="2" type="ORF">Sv326_1356</name>
</gene>
<feature type="transmembrane region" description="Helical" evidence="1">
    <location>
        <begin position="71"/>
        <end position="104"/>
    </location>
</feature>
<dbReference type="AlphaFoldDB" id="A0A7D5XDQ4"/>
<accession>A0A7D5XDQ4</accession>
<keyword evidence="2" id="KW-0614">Plasmid</keyword>
<sequence length="140" mass="14955">MRKLLAVLFLLLLPLAVTASGNNSYGLNASSLEGKIGGELGSIFGEGAYCLYGEGESCAGGMRLEMGPVLMAVFILAFFFIWTSVSGIAWDGVFFLLFTTLILLSDPMSGFIGSSGWALASFLFAIIAMALFFRTILRRG</sequence>
<organism evidence="2 3">
    <name type="scientific">Fermentimicrarchaeum limneticum</name>
    <dbReference type="NCBI Taxonomy" id="2795018"/>
    <lineage>
        <taxon>Archaea</taxon>
        <taxon>Candidatus Micrarchaeota</taxon>
        <taxon>Candidatus Fermentimicrarchaeales</taxon>
        <taxon>Candidatus Fermentimicrarchaeaceae</taxon>
        <taxon>Candidatus Fermentimicrarchaeum</taxon>
    </lineage>
</organism>
<keyword evidence="1" id="KW-1133">Transmembrane helix</keyword>
<dbReference type="Proteomes" id="UP000510821">
    <property type="component" value="Plasmid pSv326-1"/>
</dbReference>
<feature type="transmembrane region" description="Helical" evidence="1">
    <location>
        <begin position="116"/>
        <end position="137"/>
    </location>
</feature>
<name>A0A7D5XDQ4_FERL1</name>
<evidence type="ECO:0000313" key="2">
    <source>
        <dbReference type="EMBL" id="QLJ53531.1"/>
    </source>
</evidence>
<keyword evidence="1" id="KW-0812">Transmembrane</keyword>
<evidence type="ECO:0000313" key="3">
    <source>
        <dbReference type="Proteomes" id="UP000510821"/>
    </source>
</evidence>